<protein>
    <submittedName>
        <fullName evidence="1">Uncharacterized protein</fullName>
    </submittedName>
</protein>
<gene>
    <name evidence="1" type="ORF">IV80_GL000424</name>
</gene>
<dbReference type="Proteomes" id="UP000051568">
    <property type="component" value="Unassembled WGS sequence"/>
</dbReference>
<dbReference type="EMBL" id="JQBR01000011">
    <property type="protein sequence ID" value="KRN65215.1"/>
    <property type="molecule type" value="Genomic_DNA"/>
</dbReference>
<organism evidence="1 2">
    <name type="scientific">Pediococcus cellicola</name>
    <dbReference type="NCBI Taxonomy" id="319652"/>
    <lineage>
        <taxon>Bacteria</taxon>
        <taxon>Bacillati</taxon>
        <taxon>Bacillota</taxon>
        <taxon>Bacilli</taxon>
        <taxon>Lactobacillales</taxon>
        <taxon>Lactobacillaceae</taxon>
        <taxon>Pediococcus</taxon>
    </lineage>
</organism>
<dbReference type="RefSeq" id="WP_057752361.1">
    <property type="nucleotide sequence ID" value="NZ_BJVH01000006.1"/>
</dbReference>
<evidence type="ECO:0000313" key="2">
    <source>
        <dbReference type="Proteomes" id="UP000051568"/>
    </source>
</evidence>
<dbReference type="STRING" id="319652.IV80_GL000424"/>
<sequence>MIAINSPQKQDDIIKLLTEYEGDFKYEFVKKTGMKLEFKVTPDNDLDAAAKFAKNLIKGETWGTVLFFQAIAE</sequence>
<name>A0A0R2IJL4_9LACO</name>
<accession>A0A0R2IJL4</accession>
<evidence type="ECO:0000313" key="1">
    <source>
        <dbReference type="EMBL" id="KRN65215.1"/>
    </source>
</evidence>
<dbReference type="OrthoDB" id="2881498at2"/>
<comment type="caution">
    <text evidence="1">The sequence shown here is derived from an EMBL/GenBank/DDBJ whole genome shotgun (WGS) entry which is preliminary data.</text>
</comment>
<proteinExistence type="predicted"/>
<keyword evidence="2" id="KW-1185">Reference proteome</keyword>
<dbReference type="AlphaFoldDB" id="A0A0R2IJL4"/>
<reference evidence="1 2" key="1">
    <citation type="journal article" date="2015" name="Genome Announc.">
        <title>Expanding the biotechnology potential of lactobacilli through comparative genomics of 213 strains and associated genera.</title>
        <authorList>
            <person name="Sun Z."/>
            <person name="Harris H.M."/>
            <person name="McCann A."/>
            <person name="Guo C."/>
            <person name="Argimon S."/>
            <person name="Zhang W."/>
            <person name="Yang X."/>
            <person name="Jeffery I.B."/>
            <person name="Cooney J.C."/>
            <person name="Kagawa T.F."/>
            <person name="Liu W."/>
            <person name="Song Y."/>
            <person name="Salvetti E."/>
            <person name="Wrobel A."/>
            <person name="Rasinkangas P."/>
            <person name="Parkhill J."/>
            <person name="Rea M.C."/>
            <person name="O'Sullivan O."/>
            <person name="Ritari J."/>
            <person name="Douillard F.P."/>
            <person name="Paul Ross R."/>
            <person name="Yang R."/>
            <person name="Briner A.E."/>
            <person name="Felis G.E."/>
            <person name="de Vos W.M."/>
            <person name="Barrangou R."/>
            <person name="Klaenhammer T.R."/>
            <person name="Caufield P.W."/>
            <person name="Cui Y."/>
            <person name="Zhang H."/>
            <person name="O'Toole P.W."/>
        </authorList>
    </citation>
    <scope>NUCLEOTIDE SEQUENCE [LARGE SCALE GENOMIC DNA]</scope>
    <source>
        <strain evidence="1 2">DSM 17757</strain>
    </source>
</reference>
<dbReference type="PATRIC" id="fig|319652.3.peg.428"/>